<keyword evidence="4" id="KW-0479">Metal-binding</keyword>
<dbReference type="InterPro" id="IPR034144">
    <property type="entry name" value="TOPRIM_TopoIII"/>
</dbReference>
<dbReference type="InterPro" id="IPR013824">
    <property type="entry name" value="Topo_IA_cen_sub1"/>
</dbReference>
<organism evidence="16 17">
    <name type="scientific">Nematocida displodere</name>
    <dbReference type="NCBI Taxonomy" id="1805483"/>
    <lineage>
        <taxon>Eukaryota</taxon>
        <taxon>Fungi</taxon>
        <taxon>Fungi incertae sedis</taxon>
        <taxon>Microsporidia</taxon>
        <taxon>Nematocida</taxon>
    </lineage>
</organism>
<feature type="region of interest" description="Disordered" evidence="12">
    <location>
        <begin position="361"/>
        <end position="383"/>
    </location>
</feature>
<dbReference type="OrthoDB" id="430051at2759"/>
<evidence type="ECO:0000256" key="12">
    <source>
        <dbReference type="SAM" id="MobiDB-lite"/>
    </source>
</evidence>
<dbReference type="GO" id="GO:0006310">
    <property type="term" value="P:DNA recombination"/>
    <property type="evidence" value="ECO:0007669"/>
    <property type="project" value="TreeGrafter"/>
</dbReference>
<comment type="catalytic activity">
    <reaction evidence="1 11">
        <text>ATP-independent breakage of single-stranded DNA, followed by passage and rejoining.</text>
        <dbReference type="EC" id="5.6.2.1"/>
    </reaction>
</comment>
<dbReference type="RefSeq" id="XP_067545230.1">
    <property type="nucleotide sequence ID" value="XM_067687522.1"/>
</dbReference>
<evidence type="ECO:0000259" key="15">
    <source>
        <dbReference type="PROSITE" id="PS52039"/>
    </source>
</evidence>
<feature type="compositionally biased region" description="Basic and acidic residues" evidence="12">
    <location>
        <begin position="599"/>
        <end position="609"/>
    </location>
</feature>
<evidence type="ECO:0000256" key="1">
    <source>
        <dbReference type="ARBA" id="ARBA00000213"/>
    </source>
</evidence>
<dbReference type="GO" id="GO:0006281">
    <property type="term" value="P:DNA repair"/>
    <property type="evidence" value="ECO:0007669"/>
    <property type="project" value="TreeGrafter"/>
</dbReference>
<evidence type="ECO:0000313" key="16">
    <source>
        <dbReference type="EMBL" id="OAG31629.1"/>
    </source>
</evidence>
<sequence length="798" mass="90904">MTVRVLNVAEKPSVAKSLAEILSGGVYTVKSGSNRYCKNFCFESVLEGRRVEMVFTSVLGHLFSLDFERKTRWDETDPSALLTEEVKWFVPEGMKDVSRNLEQVGRGCSMLIIWTDCDREGENIGYQVSNLLRDQVKTTRRARFSGLSTYEVQRAVQSLGVLNLNESQAVCSRIEIDLRVGAAFTRLQTIRLRGEFEDKRLISYGSCQVPTLGFVCEREEAIEDFIEEDNWTLDAEVFSKDKKRAAMFHWARGKIFDDQYVSLKYESIKNQEMTVTKIEKKKVQKSRPYPLRTVELQKFFARKGGAISNSHELMKIAETLYTSGYISYPRTETDAFPESFNFQEPLNRLKQDKVLGEYAAKLSPSPPPKGKNNDQAHSPIYPMKDGSLLKGKERAIYEYIARRFLAGYSKNAEGEEELIECTVLEEVFTKKTLAVTAKNYLEVFIYETWGDKDTRSLGLKHGDVVTWSPAIKESHTETPSLLTEAELIAKMDANGIGTDATIHDHIQRIKEREYIEAIDKNSLKSTWIGRSLIKGYKKIGLEVSDSSLRKEFEVSLKKVCQGSLTPQRLIEKEVQMYAAIYKTFDENFAQFREEFALRKELPKPNETPKTKPKATPKTKETLFPPALPRCNENQSNRARPRQPPKQTYHEPPRKRSIEVLDDNSFVANLPPGTVICECNVASKVVTVKKEGPNKGKEFYNCTMGQCDFFQWEADVAAGRPRKKPQPVAPTRSYSSSSQFSHPSSYTNPPAVLDDDVKCTCGTAAKLLVSKTERNNNRSFFKCNKSYKPCTFFKWQDEV</sequence>
<dbReference type="PROSITE" id="PS00396">
    <property type="entry name" value="TOPO_IA_1"/>
    <property type="match status" value="1"/>
</dbReference>
<evidence type="ECO:0000256" key="5">
    <source>
        <dbReference type="ARBA" id="ARBA00022771"/>
    </source>
</evidence>
<dbReference type="Gene3D" id="2.70.20.10">
    <property type="entry name" value="Topoisomerase I, domain 3"/>
    <property type="match status" value="1"/>
</dbReference>
<evidence type="ECO:0000313" key="17">
    <source>
        <dbReference type="Proteomes" id="UP000185944"/>
    </source>
</evidence>
<keyword evidence="5 10" id="KW-0863">Zinc-finger</keyword>
<dbReference type="GO" id="GO:0003677">
    <property type="term" value="F:DNA binding"/>
    <property type="evidence" value="ECO:0007669"/>
    <property type="project" value="UniProtKB-KW"/>
</dbReference>
<evidence type="ECO:0000256" key="4">
    <source>
        <dbReference type="ARBA" id="ARBA00022723"/>
    </source>
</evidence>
<evidence type="ECO:0000256" key="3">
    <source>
        <dbReference type="ARBA" id="ARBA00012891"/>
    </source>
</evidence>
<keyword evidence="7 11" id="KW-0799">Topoisomerase</keyword>
<evidence type="ECO:0000256" key="8">
    <source>
        <dbReference type="ARBA" id="ARBA00023125"/>
    </source>
</evidence>
<dbReference type="InterPro" id="IPR013497">
    <property type="entry name" value="Topo_IA_cen"/>
</dbReference>
<accession>A0A177EKW9</accession>
<feature type="domain" description="Toprim" evidence="13">
    <location>
        <begin position="4"/>
        <end position="147"/>
    </location>
</feature>
<feature type="domain" description="GRF-type" evidence="14">
    <location>
        <begin position="758"/>
        <end position="798"/>
    </location>
</feature>
<dbReference type="EC" id="5.6.2.1" evidence="3 11"/>
<dbReference type="STRING" id="1805483.A0A177EKW9"/>
<dbReference type="InterPro" id="IPR003602">
    <property type="entry name" value="Topo_IA_DNA-bd_dom"/>
</dbReference>
<dbReference type="SMART" id="SM00493">
    <property type="entry name" value="TOPRIM"/>
    <property type="match status" value="1"/>
</dbReference>
<keyword evidence="9 11" id="KW-0413">Isomerase</keyword>
<feature type="compositionally biased region" description="Low complexity" evidence="12">
    <location>
        <begin position="732"/>
        <end position="744"/>
    </location>
</feature>
<feature type="region of interest" description="Disordered" evidence="12">
    <location>
        <begin position="599"/>
        <end position="654"/>
    </location>
</feature>
<feature type="domain" description="GRF-type" evidence="14">
    <location>
        <begin position="676"/>
        <end position="715"/>
    </location>
</feature>
<dbReference type="GeneID" id="93646454"/>
<dbReference type="PANTHER" id="PTHR11390:SF21">
    <property type="entry name" value="DNA TOPOISOMERASE 3-ALPHA"/>
    <property type="match status" value="1"/>
</dbReference>
<dbReference type="PROSITE" id="PS51999">
    <property type="entry name" value="ZF_GRF"/>
    <property type="match status" value="2"/>
</dbReference>
<keyword evidence="8 11" id="KW-0238">DNA-binding</keyword>
<dbReference type="SMART" id="SM00437">
    <property type="entry name" value="TOP1Ac"/>
    <property type="match status" value="1"/>
</dbReference>
<dbReference type="InterPro" id="IPR006171">
    <property type="entry name" value="TOPRIM_dom"/>
</dbReference>
<protein>
    <recommendedName>
        <fullName evidence="3 11">DNA topoisomerase</fullName>
        <ecNumber evidence="3 11">5.6.2.1</ecNumber>
    </recommendedName>
</protein>
<comment type="similarity">
    <text evidence="2 11">Belongs to the type IA topoisomerase family.</text>
</comment>
<dbReference type="SUPFAM" id="SSF56712">
    <property type="entry name" value="Prokaryotic type I DNA topoisomerase"/>
    <property type="match status" value="1"/>
</dbReference>
<dbReference type="GO" id="GO:0003917">
    <property type="term" value="F:DNA topoisomerase type I (single strand cut, ATP-independent) activity"/>
    <property type="evidence" value="ECO:0007669"/>
    <property type="project" value="UniProtKB-EC"/>
</dbReference>
<evidence type="ECO:0000256" key="7">
    <source>
        <dbReference type="ARBA" id="ARBA00023029"/>
    </source>
</evidence>
<dbReference type="Gene3D" id="1.10.460.10">
    <property type="entry name" value="Topoisomerase I, domain 2"/>
    <property type="match status" value="1"/>
</dbReference>
<dbReference type="EMBL" id="LTDL01000014">
    <property type="protein sequence ID" value="OAG31629.1"/>
    <property type="molecule type" value="Genomic_DNA"/>
</dbReference>
<evidence type="ECO:0000256" key="11">
    <source>
        <dbReference type="RuleBase" id="RU362092"/>
    </source>
</evidence>
<dbReference type="PANTHER" id="PTHR11390">
    <property type="entry name" value="PROKARYOTIC DNA TOPOISOMERASE"/>
    <property type="match status" value="1"/>
</dbReference>
<evidence type="ECO:0000256" key="10">
    <source>
        <dbReference type="PROSITE-ProRule" id="PRU01343"/>
    </source>
</evidence>
<dbReference type="InterPro" id="IPR000380">
    <property type="entry name" value="Topo_IA"/>
</dbReference>
<feature type="region of interest" description="Disordered" evidence="12">
    <location>
        <begin position="717"/>
        <end position="746"/>
    </location>
</feature>
<keyword evidence="17" id="KW-1185">Reference proteome</keyword>
<evidence type="ECO:0000256" key="9">
    <source>
        <dbReference type="ARBA" id="ARBA00023235"/>
    </source>
</evidence>
<dbReference type="GO" id="GO:0006265">
    <property type="term" value="P:DNA topological change"/>
    <property type="evidence" value="ECO:0007669"/>
    <property type="project" value="InterPro"/>
</dbReference>
<dbReference type="InterPro" id="IPR013825">
    <property type="entry name" value="Topo_IA_cen_sub2"/>
</dbReference>
<dbReference type="InterPro" id="IPR013826">
    <property type="entry name" value="Topo_IA_cen_sub3"/>
</dbReference>
<dbReference type="Pfam" id="PF01751">
    <property type="entry name" value="Toprim"/>
    <property type="match status" value="1"/>
</dbReference>
<comment type="function">
    <text evidence="11">Introduces a single-strand break via transesterification at a target site in duplex DNA. Releases the supercoiling and torsional tension of DNA introduced during the DNA replication and transcription by transiently cleaving and rejoining one strand of the DNA duplex. The scissile phosphodiester is attacked by the catalytic tyrosine of the enzyme, resulting in the formation of a DNA-(5'-phosphotyrosyl)-enzyme intermediate and the expulsion of a 3'-OH DNA strand.</text>
</comment>
<gene>
    <name evidence="16" type="ORF">NEDG_00104</name>
</gene>
<dbReference type="PRINTS" id="PR00417">
    <property type="entry name" value="PRTPISMRASEI"/>
</dbReference>
<dbReference type="AlphaFoldDB" id="A0A177EKW9"/>
<dbReference type="Gene3D" id="1.10.290.10">
    <property type="entry name" value="Topoisomerase I, domain 4"/>
    <property type="match status" value="1"/>
</dbReference>
<evidence type="ECO:0000256" key="6">
    <source>
        <dbReference type="ARBA" id="ARBA00022833"/>
    </source>
</evidence>
<dbReference type="InterPro" id="IPR003601">
    <property type="entry name" value="Topo_IA_2"/>
</dbReference>
<dbReference type="GO" id="GO:0031422">
    <property type="term" value="C:RecQ family helicase-topoisomerase III complex"/>
    <property type="evidence" value="ECO:0007669"/>
    <property type="project" value="TreeGrafter"/>
</dbReference>
<evidence type="ECO:0000259" key="13">
    <source>
        <dbReference type="PROSITE" id="PS50880"/>
    </source>
</evidence>
<dbReference type="Proteomes" id="UP000185944">
    <property type="component" value="Unassembled WGS sequence"/>
</dbReference>
<comment type="caution">
    <text evidence="16">The sequence shown here is derived from an EMBL/GenBank/DDBJ whole genome shotgun (WGS) entry which is preliminary data.</text>
</comment>
<dbReference type="FunFam" id="3.40.50.140:FF:000003">
    <property type="entry name" value="DNA topoisomerase"/>
    <property type="match status" value="1"/>
</dbReference>
<feature type="domain" description="Topo IA-type catalytic" evidence="15">
    <location>
        <begin position="163"/>
        <end position="581"/>
    </location>
</feature>
<dbReference type="VEuPathDB" id="MicrosporidiaDB:NEDG_00104"/>
<dbReference type="CDD" id="cd03362">
    <property type="entry name" value="TOPRIM_TopoIA_TopoIII"/>
    <property type="match status" value="1"/>
</dbReference>
<evidence type="ECO:0000259" key="14">
    <source>
        <dbReference type="PROSITE" id="PS51999"/>
    </source>
</evidence>
<dbReference type="PROSITE" id="PS50880">
    <property type="entry name" value="TOPRIM"/>
    <property type="match status" value="1"/>
</dbReference>
<dbReference type="PROSITE" id="PS52039">
    <property type="entry name" value="TOPO_IA_2"/>
    <property type="match status" value="1"/>
</dbReference>
<dbReference type="Pfam" id="PF01131">
    <property type="entry name" value="Topoisom_bac"/>
    <property type="match status" value="1"/>
</dbReference>
<reference evidence="16 17" key="1">
    <citation type="submission" date="2016-02" db="EMBL/GenBank/DDBJ databases">
        <title>Discovery of a natural microsporidian pathogen with a broad tissue tropism in Caenorhabditis elegans.</title>
        <authorList>
            <person name="Luallen R.J."/>
            <person name="Reinke A.W."/>
            <person name="Tong L."/>
            <person name="Botts M.R."/>
            <person name="Felix M.-A."/>
            <person name="Troemel E.R."/>
        </authorList>
    </citation>
    <scope>NUCLEOTIDE SEQUENCE [LARGE SCALE GENOMIC DNA]</scope>
    <source>
        <strain evidence="16 17">JUm2807</strain>
    </source>
</reference>
<dbReference type="GO" id="GO:0005634">
    <property type="term" value="C:nucleus"/>
    <property type="evidence" value="ECO:0007669"/>
    <property type="project" value="TreeGrafter"/>
</dbReference>
<dbReference type="InterPro" id="IPR023405">
    <property type="entry name" value="Topo_IA_core_domain"/>
</dbReference>
<dbReference type="Pfam" id="PF06839">
    <property type="entry name" value="Zn_ribbon_GRF"/>
    <property type="match status" value="2"/>
</dbReference>
<name>A0A177EKW9_9MICR</name>
<proteinExistence type="inferred from homology"/>
<dbReference type="CDD" id="cd00186">
    <property type="entry name" value="TOP1Ac"/>
    <property type="match status" value="1"/>
</dbReference>
<evidence type="ECO:0000256" key="2">
    <source>
        <dbReference type="ARBA" id="ARBA00009446"/>
    </source>
</evidence>
<dbReference type="InterPro" id="IPR010666">
    <property type="entry name" value="Znf_GRF"/>
</dbReference>
<dbReference type="InterPro" id="IPR023406">
    <property type="entry name" value="Topo_IA_AS"/>
</dbReference>
<dbReference type="SMART" id="SM00436">
    <property type="entry name" value="TOP1Bc"/>
    <property type="match status" value="1"/>
</dbReference>
<dbReference type="Gene3D" id="3.40.50.140">
    <property type="match status" value="1"/>
</dbReference>
<dbReference type="GO" id="GO:0008270">
    <property type="term" value="F:zinc ion binding"/>
    <property type="evidence" value="ECO:0007669"/>
    <property type="project" value="UniProtKB-KW"/>
</dbReference>
<keyword evidence="6" id="KW-0862">Zinc</keyword>